<dbReference type="EMBL" id="KN831770">
    <property type="protein sequence ID" value="KIM46632.1"/>
    <property type="molecule type" value="Genomic_DNA"/>
</dbReference>
<dbReference type="Gene3D" id="1.20.1280.50">
    <property type="match status" value="1"/>
</dbReference>
<feature type="domain" description="F-box" evidence="1">
    <location>
        <begin position="12"/>
        <end position="66"/>
    </location>
</feature>
<organism evidence="2 3">
    <name type="scientific">Hebeloma cylindrosporum</name>
    <dbReference type="NCBI Taxonomy" id="76867"/>
    <lineage>
        <taxon>Eukaryota</taxon>
        <taxon>Fungi</taxon>
        <taxon>Dikarya</taxon>
        <taxon>Basidiomycota</taxon>
        <taxon>Agaricomycotina</taxon>
        <taxon>Agaricomycetes</taxon>
        <taxon>Agaricomycetidae</taxon>
        <taxon>Agaricales</taxon>
        <taxon>Agaricineae</taxon>
        <taxon>Hymenogastraceae</taxon>
        <taxon>Hebeloma</taxon>
    </lineage>
</organism>
<dbReference type="SUPFAM" id="SSF81383">
    <property type="entry name" value="F-box domain"/>
    <property type="match status" value="1"/>
</dbReference>
<protein>
    <recommendedName>
        <fullName evidence="1">F-box domain-containing protein</fullName>
    </recommendedName>
</protein>
<keyword evidence="3" id="KW-1185">Reference proteome</keyword>
<dbReference type="HOGENOM" id="CLU_2312775_0_0_1"/>
<evidence type="ECO:0000259" key="1">
    <source>
        <dbReference type="Pfam" id="PF12937"/>
    </source>
</evidence>
<dbReference type="AlphaFoldDB" id="A0A0C2Z0E0"/>
<accession>A0A0C2Z0E0</accession>
<feature type="non-terminal residue" evidence="2">
    <location>
        <position position="100"/>
    </location>
</feature>
<gene>
    <name evidence="2" type="ORF">M413DRAFT_64128</name>
</gene>
<dbReference type="Pfam" id="PF12937">
    <property type="entry name" value="F-box-like"/>
    <property type="match status" value="1"/>
</dbReference>
<proteinExistence type="predicted"/>
<evidence type="ECO:0000313" key="2">
    <source>
        <dbReference type="EMBL" id="KIM46632.1"/>
    </source>
</evidence>
<reference evidence="3" key="2">
    <citation type="submission" date="2015-01" db="EMBL/GenBank/DDBJ databases">
        <title>Evolutionary Origins and Diversification of the Mycorrhizal Mutualists.</title>
        <authorList>
            <consortium name="DOE Joint Genome Institute"/>
            <consortium name="Mycorrhizal Genomics Consortium"/>
            <person name="Kohler A."/>
            <person name="Kuo A."/>
            <person name="Nagy L.G."/>
            <person name="Floudas D."/>
            <person name="Copeland A."/>
            <person name="Barry K.W."/>
            <person name="Cichocki N."/>
            <person name="Veneault-Fourrey C."/>
            <person name="LaButti K."/>
            <person name="Lindquist E.A."/>
            <person name="Lipzen A."/>
            <person name="Lundell T."/>
            <person name="Morin E."/>
            <person name="Murat C."/>
            <person name="Riley R."/>
            <person name="Ohm R."/>
            <person name="Sun H."/>
            <person name="Tunlid A."/>
            <person name="Henrissat B."/>
            <person name="Grigoriev I.V."/>
            <person name="Hibbett D.S."/>
            <person name="Martin F."/>
        </authorList>
    </citation>
    <scope>NUCLEOTIDE SEQUENCE [LARGE SCALE GENOMIC DNA]</scope>
    <source>
        <strain evidence="3">h7</strain>
    </source>
</reference>
<dbReference type="STRING" id="686832.A0A0C2Z0E0"/>
<dbReference type="InterPro" id="IPR001810">
    <property type="entry name" value="F-box_dom"/>
</dbReference>
<reference evidence="2 3" key="1">
    <citation type="submission" date="2014-04" db="EMBL/GenBank/DDBJ databases">
        <authorList>
            <consortium name="DOE Joint Genome Institute"/>
            <person name="Kuo A."/>
            <person name="Gay G."/>
            <person name="Dore J."/>
            <person name="Kohler A."/>
            <person name="Nagy L.G."/>
            <person name="Floudas D."/>
            <person name="Copeland A."/>
            <person name="Barry K.W."/>
            <person name="Cichocki N."/>
            <person name="Veneault-Fourrey C."/>
            <person name="LaButti K."/>
            <person name="Lindquist E.A."/>
            <person name="Lipzen A."/>
            <person name="Lundell T."/>
            <person name="Morin E."/>
            <person name="Murat C."/>
            <person name="Sun H."/>
            <person name="Tunlid A."/>
            <person name="Henrissat B."/>
            <person name="Grigoriev I.V."/>
            <person name="Hibbett D.S."/>
            <person name="Martin F."/>
            <person name="Nordberg H.P."/>
            <person name="Cantor M.N."/>
            <person name="Hua S.X."/>
        </authorList>
    </citation>
    <scope>NUCLEOTIDE SEQUENCE [LARGE SCALE GENOMIC DNA]</scope>
    <source>
        <strain evidence="3">h7</strain>
    </source>
</reference>
<sequence length="100" mass="11469">MVKTAKSFRSPIRRLPPEILNSIFQWCYDPDIWEKQAASAPLLLCCVCKTWREVAISNPLLWNSHSIDLGRFHDRSNSNSSNFLDVIQARSRGKPLALEI</sequence>
<dbReference type="OrthoDB" id="2269034at2759"/>
<dbReference type="Proteomes" id="UP000053424">
    <property type="component" value="Unassembled WGS sequence"/>
</dbReference>
<dbReference type="InterPro" id="IPR036047">
    <property type="entry name" value="F-box-like_dom_sf"/>
</dbReference>
<name>A0A0C2Z0E0_HEBCY</name>
<evidence type="ECO:0000313" key="3">
    <source>
        <dbReference type="Proteomes" id="UP000053424"/>
    </source>
</evidence>